<dbReference type="Pfam" id="PF06747">
    <property type="entry name" value="CHCH"/>
    <property type="match status" value="1"/>
</dbReference>
<dbReference type="InterPro" id="IPR010625">
    <property type="entry name" value="CHCH"/>
</dbReference>
<dbReference type="InterPro" id="IPR009069">
    <property type="entry name" value="Cys_alpha_HP_mot_SF"/>
</dbReference>
<feature type="domain" description="CHCH" evidence="2">
    <location>
        <begin position="45"/>
        <end position="78"/>
    </location>
</feature>
<reference evidence="3" key="1">
    <citation type="submission" date="2017-01" db="EMBL/GenBank/DDBJ databases">
        <title>A deep insight into the sialotranscriptome of adult male and female Cluex tarsalis mosquitoes.</title>
        <authorList>
            <person name="Ribeiro J.M."/>
            <person name="Moreira F."/>
            <person name="Bernard K.A."/>
            <person name="Calvo E."/>
        </authorList>
    </citation>
    <scope>NUCLEOTIDE SEQUENCE</scope>
    <source>
        <strain evidence="3">Kern County</strain>
        <tissue evidence="3">Salivary glands</tissue>
    </source>
</reference>
<evidence type="ECO:0000259" key="2">
    <source>
        <dbReference type="Pfam" id="PF06747"/>
    </source>
</evidence>
<dbReference type="AlphaFoldDB" id="A0A1Q3FXK0"/>
<protein>
    <recommendedName>
        <fullName evidence="2">CHCH domain-containing protein</fullName>
    </recommendedName>
</protein>
<dbReference type="SUPFAM" id="SSF47072">
    <property type="entry name" value="Cysteine alpha-hairpin motif"/>
    <property type="match status" value="1"/>
</dbReference>
<dbReference type="InterPro" id="IPR033620">
    <property type="entry name" value="Ribosomal_mS37_met"/>
</dbReference>
<name>A0A1Q3FXK0_CULTA</name>
<dbReference type="GO" id="GO:0032543">
    <property type="term" value="P:mitochondrial translation"/>
    <property type="evidence" value="ECO:0007669"/>
    <property type="project" value="InterPro"/>
</dbReference>
<dbReference type="PANTHER" id="PTHR31278:SF2">
    <property type="entry name" value="SMALL RIBOSOMAL SUBUNIT PROTEIN MS37"/>
    <property type="match status" value="1"/>
</dbReference>
<dbReference type="GO" id="GO:0005761">
    <property type="term" value="C:mitochondrial ribosome"/>
    <property type="evidence" value="ECO:0007669"/>
    <property type="project" value="InterPro"/>
</dbReference>
<dbReference type="EMBL" id="GFDL01002724">
    <property type="protein sequence ID" value="JAV32321.1"/>
    <property type="molecule type" value="Transcribed_RNA"/>
</dbReference>
<dbReference type="PANTHER" id="PTHR31278">
    <property type="entry name" value="CHCHD1"/>
    <property type="match status" value="1"/>
</dbReference>
<proteinExistence type="predicted"/>
<accession>A0A1Q3FXK0</accession>
<dbReference type="GO" id="GO:0003723">
    <property type="term" value="F:RNA binding"/>
    <property type="evidence" value="ECO:0007669"/>
    <property type="project" value="TreeGrafter"/>
</dbReference>
<evidence type="ECO:0000313" key="3">
    <source>
        <dbReference type="EMBL" id="JAV32321.1"/>
    </source>
</evidence>
<evidence type="ECO:0000256" key="1">
    <source>
        <dbReference type="ARBA" id="ARBA00023157"/>
    </source>
</evidence>
<sequence length="121" mass="13562">MRTTATLLKSRLPQIEKAVPFQEILPLRLKGAVSGKTDKTSDVACLQEMAVMFSCLKANDFNESLCPKEVTTFKKCYKGYIDKKATKKETSSKGILVPGKDLNYKQLNKVLKQYPNQSQGK</sequence>
<organism evidence="3">
    <name type="scientific">Culex tarsalis</name>
    <name type="common">Encephalitis mosquito</name>
    <dbReference type="NCBI Taxonomy" id="7177"/>
    <lineage>
        <taxon>Eukaryota</taxon>
        <taxon>Metazoa</taxon>
        <taxon>Ecdysozoa</taxon>
        <taxon>Arthropoda</taxon>
        <taxon>Hexapoda</taxon>
        <taxon>Insecta</taxon>
        <taxon>Pterygota</taxon>
        <taxon>Neoptera</taxon>
        <taxon>Endopterygota</taxon>
        <taxon>Diptera</taxon>
        <taxon>Nematocera</taxon>
        <taxon>Culicoidea</taxon>
        <taxon>Culicidae</taxon>
        <taxon>Culicinae</taxon>
        <taxon>Culicini</taxon>
        <taxon>Culex</taxon>
        <taxon>Culex</taxon>
    </lineage>
</organism>
<keyword evidence="1" id="KW-1015">Disulfide bond</keyword>
<dbReference type="GO" id="GO:0005654">
    <property type="term" value="C:nucleoplasm"/>
    <property type="evidence" value="ECO:0007669"/>
    <property type="project" value="TreeGrafter"/>
</dbReference>